<proteinExistence type="predicted"/>
<dbReference type="AlphaFoldDB" id="A0A1H1TI25"/>
<dbReference type="SUPFAM" id="SSF54909">
    <property type="entry name" value="Dimeric alpha+beta barrel"/>
    <property type="match status" value="1"/>
</dbReference>
<organism evidence="1 2">
    <name type="scientific">Pseudarthrobacter equi</name>
    <dbReference type="NCBI Taxonomy" id="728066"/>
    <lineage>
        <taxon>Bacteria</taxon>
        <taxon>Bacillati</taxon>
        <taxon>Actinomycetota</taxon>
        <taxon>Actinomycetes</taxon>
        <taxon>Micrococcales</taxon>
        <taxon>Micrococcaceae</taxon>
        <taxon>Pseudarthrobacter</taxon>
    </lineage>
</organism>
<evidence type="ECO:0000313" key="2">
    <source>
        <dbReference type="Proteomes" id="UP000198751"/>
    </source>
</evidence>
<dbReference type="Pfam" id="PF05336">
    <property type="entry name" value="rhaM"/>
    <property type="match status" value="1"/>
</dbReference>
<sequence length="103" mass="11906">MERIALHTRLRPGREHEYERAHAEIPHELTTALHKAGVNEWSIWRSGLELFHVLEVEDYVAMRKQLAEHPGNISWQARMAELLAVPDDYSGDDSGLQLVWNLP</sequence>
<dbReference type="EMBL" id="LT629779">
    <property type="protein sequence ID" value="SDS59844.1"/>
    <property type="molecule type" value="Genomic_DNA"/>
</dbReference>
<dbReference type="GO" id="GO:0016857">
    <property type="term" value="F:racemase and epimerase activity, acting on carbohydrates and derivatives"/>
    <property type="evidence" value="ECO:0007669"/>
    <property type="project" value="InterPro"/>
</dbReference>
<gene>
    <name evidence="1" type="ORF">SAMN04489743_0417</name>
</gene>
<dbReference type="Gene3D" id="3.30.70.100">
    <property type="match status" value="1"/>
</dbReference>
<dbReference type="InterPro" id="IPR011008">
    <property type="entry name" value="Dimeric_a/b-barrel"/>
</dbReference>
<name>A0A1H1TI25_9MICC</name>
<evidence type="ECO:0000313" key="1">
    <source>
        <dbReference type="EMBL" id="SDS59844.1"/>
    </source>
</evidence>
<dbReference type="RefSeq" id="WP_091717134.1">
    <property type="nucleotide sequence ID" value="NZ_LT629779.1"/>
</dbReference>
<dbReference type="PANTHER" id="PTHR34389:SF2">
    <property type="entry name" value="L-RHAMNOSE MUTAROTASE"/>
    <property type="match status" value="1"/>
</dbReference>
<dbReference type="PANTHER" id="PTHR34389">
    <property type="entry name" value="L-RHAMNOSE MUTAROTASE"/>
    <property type="match status" value="1"/>
</dbReference>
<dbReference type="Proteomes" id="UP000198751">
    <property type="component" value="Chromosome I"/>
</dbReference>
<protein>
    <submittedName>
        <fullName evidence="1">L-rhamnose mutarotase</fullName>
    </submittedName>
</protein>
<dbReference type="GO" id="GO:0019301">
    <property type="term" value="P:rhamnose catabolic process"/>
    <property type="evidence" value="ECO:0007669"/>
    <property type="project" value="TreeGrafter"/>
</dbReference>
<reference evidence="2" key="1">
    <citation type="submission" date="2016-10" db="EMBL/GenBank/DDBJ databases">
        <authorList>
            <person name="Varghese N."/>
            <person name="Submissions S."/>
        </authorList>
    </citation>
    <scope>NUCLEOTIDE SEQUENCE [LARGE SCALE GENOMIC DNA]</scope>
    <source>
        <strain evidence="2">IMMIB L-1606</strain>
    </source>
</reference>
<dbReference type="OrthoDB" id="3826869at2"/>
<accession>A0A1H1TI25</accession>
<dbReference type="InterPro" id="IPR008000">
    <property type="entry name" value="Rham/fucose_mutarotase"/>
</dbReference>
<keyword evidence="2" id="KW-1185">Reference proteome</keyword>